<name>B8BTG1_THAPS</name>
<dbReference type="Proteomes" id="UP000001449">
    <property type="component" value="Chromosome 2"/>
</dbReference>
<sequence length="388" mass="43013">MQSSRHLLCLQRTLPASRGRFSSMLDMGGVGVPETKNTRINVGKNNKVRAVCLDFHLITRSIEERRRNAELTVEKENRLKNGSGDDVLKKKPLVGGMQPDTSLIEKMANLLNIQLGDSNPIGQKTKRIDDETDDLSAILGSNNNIKQQNEPRKKLSTVTPPHSDIRSKYASKLRNKIDGGVAGLDLAKYEKEDTLKRGDASSHLSARTLISSDAMMDSSATNTSSSRWLANTGVGKLLSFLTSRSMQIILLPLPSTPSQPISDSDVEQTMQEMNSLTKQLPHVHFDLMISDGRRKGDISKANEDAAQDVLNNVLSKNDHLTPLQYVVVSDRDDYLRSAREMGMYTCRVRPKNMRRGEVTASYSVEDVGNVEDVCNEINGISFNSALKR</sequence>
<dbReference type="InParanoid" id="B8BTG1"/>
<dbReference type="eggNOG" id="ENOG502T702">
    <property type="taxonomic scope" value="Eukaryota"/>
</dbReference>
<reference evidence="1 2" key="1">
    <citation type="journal article" date="2004" name="Science">
        <title>The genome of the diatom Thalassiosira pseudonana: ecology, evolution, and metabolism.</title>
        <authorList>
            <person name="Armbrust E.V."/>
            <person name="Berges J.A."/>
            <person name="Bowler C."/>
            <person name="Green B.R."/>
            <person name="Martinez D."/>
            <person name="Putnam N.H."/>
            <person name="Zhou S."/>
            <person name="Allen A.E."/>
            <person name="Apt K.E."/>
            <person name="Bechner M."/>
            <person name="Brzezinski M.A."/>
            <person name="Chaal B.K."/>
            <person name="Chiovitti A."/>
            <person name="Davis A.K."/>
            <person name="Demarest M.S."/>
            <person name="Detter J.C."/>
            <person name="Glavina T."/>
            <person name="Goodstein D."/>
            <person name="Hadi M.Z."/>
            <person name="Hellsten U."/>
            <person name="Hildebrand M."/>
            <person name="Jenkins B.D."/>
            <person name="Jurka J."/>
            <person name="Kapitonov V.V."/>
            <person name="Kroger N."/>
            <person name="Lau W.W."/>
            <person name="Lane T.W."/>
            <person name="Larimer F.W."/>
            <person name="Lippmeier J.C."/>
            <person name="Lucas S."/>
            <person name="Medina M."/>
            <person name="Montsant A."/>
            <person name="Obornik M."/>
            <person name="Parker M.S."/>
            <person name="Palenik B."/>
            <person name="Pazour G.J."/>
            <person name="Richardson P.M."/>
            <person name="Rynearson T.A."/>
            <person name="Saito M.A."/>
            <person name="Schwartz D.C."/>
            <person name="Thamatrakoln K."/>
            <person name="Valentin K."/>
            <person name="Vardi A."/>
            <person name="Wilkerson F.P."/>
            <person name="Rokhsar D.S."/>
        </authorList>
    </citation>
    <scope>NUCLEOTIDE SEQUENCE [LARGE SCALE GENOMIC DNA]</scope>
    <source>
        <strain evidence="1 2">CCMP1335</strain>
    </source>
</reference>
<organism evidence="1 2">
    <name type="scientific">Thalassiosira pseudonana</name>
    <name type="common">Marine diatom</name>
    <name type="synonym">Cyclotella nana</name>
    <dbReference type="NCBI Taxonomy" id="35128"/>
    <lineage>
        <taxon>Eukaryota</taxon>
        <taxon>Sar</taxon>
        <taxon>Stramenopiles</taxon>
        <taxon>Ochrophyta</taxon>
        <taxon>Bacillariophyta</taxon>
        <taxon>Coscinodiscophyceae</taxon>
        <taxon>Thalassiosirophycidae</taxon>
        <taxon>Thalassiosirales</taxon>
        <taxon>Thalassiosiraceae</taxon>
        <taxon>Thalassiosira</taxon>
    </lineage>
</organism>
<dbReference type="KEGG" id="tps:THAPSDRAFT_2126"/>
<accession>B8BTG1</accession>
<protein>
    <submittedName>
        <fullName evidence="1">Uncharacterized protein</fullName>
    </submittedName>
</protein>
<proteinExistence type="predicted"/>
<keyword evidence="2" id="KW-1185">Reference proteome</keyword>
<dbReference type="HOGENOM" id="CLU_736641_0_0_1"/>
<dbReference type="EMBL" id="CM000639">
    <property type="protein sequence ID" value="EED94596.1"/>
    <property type="molecule type" value="Genomic_DNA"/>
</dbReference>
<dbReference type="AlphaFoldDB" id="B8BTG1"/>
<dbReference type="PaxDb" id="35128-Thaps2126"/>
<dbReference type="RefSeq" id="XP_002287153.1">
    <property type="nucleotide sequence ID" value="XM_002287117.1"/>
</dbReference>
<dbReference type="GeneID" id="7452182"/>
<evidence type="ECO:0000313" key="2">
    <source>
        <dbReference type="Proteomes" id="UP000001449"/>
    </source>
</evidence>
<evidence type="ECO:0000313" key="1">
    <source>
        <dbReference type="EMBL" id="EED94596.1"/>
    </source>
</evidence>
<gene>
    <name evidence="1" type="ORF">THAPSDRAFT_2126</name>
</gene>
<reference evidence="1 2" key="2">
    <citation type="journal article" date="2008" name="Nature">
        <title>The Phaeodactylum genome reveals the evolutionary history of diatom genomes.</title>
        <authorList>
            <person name="Bowler C."/>
            <person name="Allen A.E."/>
            <person name="Badger J.H."/>
            <person name="Grimwood J."/>
            <person name="Jabbari K."/>
            <person name="Kuo A."/>
            <person name="Maheswari U."/>
            <person name="Martens C."/>
            <person name="Maumus F."/>
            <person name="Otillar R.P."/>
            <person name="Rayko E."/>
            <person name="Salamov A."/>
            <person name="Vandepoele K."/>
            <person name="Beszteri B."/>
            <person name="Gruber A."/>
            <person name="Heijde M."/>
            <person name="Katinka M."/>
            <person name="Mock T."/>
            <person name="Valentin K."/>
            <person name="Verret F."/>
            <person name="Berges J.A."/>
            <person name="Brownlee C."/>
            <person name="Cadoret J.P."/>
            <person name="Chiovitti A."/>
            <person name="Choi C.J."/>
            <person name="Coesel S."/>
            <person name="De Martino A."/>
            <person name="Detter J.C."/>
            <person name="Durkin C."/>
            <person name="Falciatore A."/>
            <person name="Fournet J."/>
            <person name="Haruta M."/>
            <person name="Huysman M.J."/>
            <person name="Jenkins B.D."/>
            <person name="Jiroutova K."/>
            <person name="Jorgensen R.E."/>
            <person name="Joubert Y."/>
            <person name="Kaplan A."/>
            <person name="Kroger N."/>
            <person name="Kroth P.G."/>
            <person name="La Roche J."/>
            <person name="Lindquist E."/>
            <person name="Lommer M."/>
            <person name="Martin-Jezequel V."/>
            <person name="Lopez P.J."/>
            <person name="Lucas S."/>
            <person name="Mangogna M."/>
            <person name="McGinnis K."/>
            <person name="Medlin L.K."/>
            <person name="Montsant A."/>
            <person name="Oudot-Le Secq M.P."/>
            <person name="Napoli C."/>
            <person name="Obornik M."/>
            <person name="Parker M.S."/>
            <person name="Petit J.L."/>
            <person name="Porcel B.M."/>
            <person name="Poulsen N."/>
            <person name="Robison M."/>
            <person name="Rychlewski L."/>
            <person name="Rynearson T.A."/>
            <person name="Schmutz J."/>
            <person name="Shapiro H."/>
            <person name="Siaut M."/>
            <person name="Stanley M."/>
            <person name="Sussman M.R."/>
            <person name="Taylor A.R."/>
            <person name="Vardi A."/>
            <person name="von Dassow P."/>
            <person name="Vyverman W."/>
            <person name="Willis A."/>
            <person name="Wyrwicz L.S."/>
            <person name="Rokhsar D.S."/>
            <person name="Weissenbach J."/>
            <person name="Armbrust E.V."/>
            <person name="Green B.R."/>
            <person name="Van de Peer Y."/>
            <person name="Grigoriev I.V."/>
        </authorList>
    </citation>
    <scope>NUCLEOTIDE SEQUENCE [LARGE SCALE GENOMIC DNA]</scope>
    <source>
        <strain evidence="1 2">CCMP1335</strain>
    </source>
</reference>
<dbReference type="OMA" id="YTCRVRP"/>